<keyword evidence="3" id="KW-1185">Reference proteome</keyword>
<gene>
    <name evidence="2" type="ORF">EPUL_006240</name>
</gene>
<dbReference type="Proteomes" id="UP000237438">
    <property type="component" value="Unassembled WGS sequence"/>
</dbReference>
<dbReference type="AlphaFoldDB" id="A0A2S4PJ21"/>
<proteinExistence type="predicted"/>
<reference evidence="2 3" key="1">
    <citation type="submission" date="2017-10" db="EMBL/GenBank/DDBJ databases">
        <title>Development of genomic resources for the powdery mildew, Erysiphe pulchra.</title>
        <authorList>
            <person name="Wadl P.A."/>
            <person name="Mack B.M."/>
            <person name="Moore G."/>
            <person name="Beltz S.B."/>
        </authorList>
    </citation>
    <scope>NUCLEOTIDE SEQUENCE [LARGE SCALE GENOMIC DNA]</scope>
    <source>
        <strain evidence="2">Cflorida</strain>
    </source>
</reference>
<evidence type="ECO:0000256" key="1">
    <source>
        <dbReference type="SAM" id="MobiDB-lite"/>
    </source>
</evidence>
<evidence type="ECO:0000313" key="3">
    <source>
        <dbReference type="Proteomes" id="UP000237438"/>
    </source>
</evidence>
<protein>
    <submittedName>
        <fullName evidence="2">Uncharacterized protein</fullName>
    </submittedName>
</protein>
<comment type="caution">
    <text evidence="2">The sequence shown here is derived from an EMBL/GenBank/DDBJ whole genome shotgun (WGS) entry which is preliminary data.</text>
</comment>
<feature type="non-terminal residue" evidence="2">
    <location>
        <position position="118"/>
    </location>
</feature>
<feature type="region of interest" description="Disordered" evidence="1">
    <location>
        <begin position="74"/>
        <end position="96"/>
    </location>
</feature>
<name>A0A2S4PJ21_9PEZI</name>
<accession>A0A2S4PJ21</accession>
<dbReference type="EMBL" id="PEDP01004726">
    <property type="protein sequence ID" value="POS82040.1"/>
    <property type="molecule type" value="Genomic_DNA"/>
</dbReference>
<evidence type="ECO:0000313" key="2">
    <source>
        <dbReference type="EMBL" id="POS82040.1"/>
    </source>
</evidence>
<sequence>MTSHKITTVTLDPVANENISNEIPKLITSEKSQIQIWTQNVSNKFQKLTVENNVSNDSTFLPIDKNINNHVVFPNSSKSHEKSSVTGLPHIDDVPSRNESLKDIARCVFRRVRNEERK</sequence>
<organism evidence="2 3">
    <name type="scientific">Erysiphe pulchra</name>
    <dbReference type="NCBI Taxonomy" id="225359"/>
    <lineage>
        <taxon>Eukaryota</taxon>
        <taxon>Fungi</taxon>
        <taxon>Dikarya</taxon>
        <taxon>Ascomycota</taxon>
        <taxon>Pezizomycotina</taxon>
        <taxon>Leotiomycetes</taxon>
        <taxon>Erysiphales</taxon>
        <taxon>Erysiphaceae</taxon>
        <taxon>Erysiphe</taxon>
    </lineage>
</organism>